<dbReference type="UniPathway" id="UPA00061">
    <property type="reaction ID" value="UER00516"/>
</dbReference>
<dbReference type="OrthoDB" id="9773807at2"/>
<evidence type="ECO:0000256" key="3">
    <source>
        <dbReference type="ARBA" id="ARBA00007110"/>
    </source>
</evidence>
<feature type="region of interest" description="Disordered" evidence="11">
    <location>
        <begin position="202"/>
        <end position="237"/>
    </location>
</feature>
<dbReference type="EMBL" id="QMIG01000009">
    <property type="protein sequence ID" value="RAW14200.1"/>
    <property type="molecule type" value="Genomic_DNA"/>
</dbReference>
<dbReference type="CDD" id="cd02439">
    <property type="entry name" value="DMB-PRT_CobT"/>
    <property type="match status" value="1"/>
</dbReference>
<dbReference type="CDD" id="cd00544">
    <property type="entry name" value="CobU"/>
    <property type="match status" value="1"/>
</dbReference>
<comment type="pathway">
    <text evidence="2">Nucleoside biosynthesis; alpha-ribazole biosynthesis; alpha-ribazole from 5,6-dimethylbenzimidazole: step 1/2.</text>
</comment>
<dbReference type="Gene3D" id="3.40.50.300">
    <property type="entry name" value="P-loop containing nucleotide triphosphate hydrolases"/>
    <property type="match status" value="1"/>
</dbReference>
<dbReference type="GO" id="GO:0009236">
    <property type="term" value="P:cobalamin biosynthetic process"/>
    <property type="evidence" value="ECO:0007669"/>
    <property type="project" value="UniProtKB-UniRule"/>
</dbReference>
<evidence type="ECO:0000313" key="13">
    <source>
        <dbReference type="Proteomes" id="UP000250462"/>
    </source>
</evidence>
<comment type="caution">
    <text evidence="12">The sequence shown here is derived from an EMBL/GenBank/DDBJ whole genome shotgun (WGS) entry which is preliminary data.</text>
</comment>
<dbReference type="InterPro" id="IPR017846">
    <property type="entry name" value="Nict_dMeBzImd_PRibTrfase_bact"/>
</dbReference>
<evidence type="ECO:0000256" key="5">
    <source>
        <dbReference type="ARBA" id="ARBA00015486"/>
    </source>
</evidence>
<dbReference type="UniPathway" id="UPA00148">
    <property type="reaction ID" value="UER00236"/>
</dbReference>
<dbReference type="SUPFAM" id="SSF52733">
    <property type="entry name" value="Nicotinate mononucleotide:5,6-dimethylbenzimidazole phosphoribosyltransferase (CobT)"/>
    <property type="match status" value="1"/>
</dbReference>
<gene>
    <name evidence="12" type="ORF">DPM12_11115</name>
</gene>
<dbReference type="InterPro" id="IPR003200">
    <property type="entry name" value="Nict_dMeBzImd_PRibTrfase"/>
</dbReference>
<dbReference type="InterPro" id="IPR003203">
    <property type="entry name" value="CobU/CobP"/>
</dbReference>
<evidence type="ECO:0000256" key="9">
    <source>
        <dbReference type="ARBA" id="ARBA00047340"/>
    </source>
</evidence>
<keyword evidence="8 12" id="KW-0808">Transferase</keyword>
<proteinExistence type="inferred from homology"/>
<reference evidence="12 13" key="1">
    <citation type="submission" date="2018-06" db="EMBL/GenBank/DDBJ databases">
        <title>Phytoactinopolyspora halophila sp. nov., a novel halophilic actinomycete isolated from a saline soil in China.</title>
        <authorList>
            <person name="Tang S.-K."/>
        </authorList>
    </citation>
    <scope>NUCLEOTIDE SEQUENCE [LARGE SCALE GENOMIC DNA]</scope>
    <source>
        <strain evidence="12 13">YIM 96934</strain>
    </source>
</reference>
<keyword evidence="6" id="KW-0169">Cobalamin biosynthesis</keyword>
<dbReference type="Pfam" id="PF02283">
    <property type="entry name" value="CobU"/>
    <property type="match status" value="1"/>
</dbReference>
<protein>
    <recommendedName>
        <fullName evidence="5 10">Nicotinate-nucleotide--dimethylbenzimidazole phosphoribosyltransferase</fullName>
        <ecNumber evidence="4 10">2.4.2.21</ecNumber>
    </recommendedName>
</protein>
<dbReference type="EC" id="2.4.2.21" evidence="4 10"/>
<dbReference type="InterPro" id="IPR027417">
    <property type="entry name" value="P-loop_NTPase"/>
</dbReference>
<dbReference type="Gene3D" id="3.40.50.10210">
    <property type="match status" value="1"/>
</dbReference>
<dbReference type="AlphaFoldDB" id="A0A329QPD6"/>
<keyword evidence="13" id="KW-1185">Reference proteome</keyword>
<evidence type="ECO:0000256" key="6">
    <source>
        <dbReference type="ARBA" id="ARBA00022573"/>
    </source>
</evidence>
<dbReference type="Proteomes" id="UP000250462">
    <property type="component" value="Unassembled WGS sequence"/>
</dbReference>
<dbReference type="NCBIfam" id="NF000996">
    <property type="entry name" value="PRK00105.1"/>
    <property type="match status" value="1"/>
</dbReference>
<dbReference type="SUPFAM" id="SSF52540">
    <property type="entry name" value="P-loop containing nucleoside triphosphate hydrolases"/>
    <property type="match status" value="1"/>
</dbReference>
<sequence>MGVREVAVEKIVVLGGARSGKSRFAENWVRELDKPGHVVYVATAGPRPGDEEWAERVRRHQERRPASWLTRETSDVASVLREATGTVIVECLALWLTAVLDAAGAWNDDGGGHREGDGGDGAGASETAMAQVDAAIDELVQAWRTSSARVVAVSNEVGWGIVPETRAGRLFRDLLGTLNQRLSAEADRVVLCVAGRTLDLGPETASTPARHEPPESHSEVAGQARRGVPAPVDRDSGDQARELIDGLAKPVGSLGRLEEIGVWLAGRQGAPAPRYPSRTGVTVIAGDHGIAADASAYPASVTAAMVRTVATGQAAINALASEHGATVRVRDLGVASDLSDLSTSVTEHKIRSGTGRIDSEDAMTSDQAQAAIEAGRVMMREELTCSPPADMLVAGDLGIGNTTIAAALTGAILGLDAEKVTGRGTGVDDPTLWRKTEIVAAAIDRAHAVRSDPAALLATIGGPDLAAMAGFLAETAEQGVPAILDGVVVTAAALVADLLTPGASTWWLAGHRSVEPAHTASLDHLGLEPVVELHMRLGEGTGALAALPIVRSAVAVCTRMASLADLNVS</sequence>
<dbReference type="PANTHER" id="PTHR43463:SF1">
    <property type="entry name" value="NICOTINATE-NUCLEOTIDE--DIMETHYLBENZIMIDAZOLE PHOSPHORIBOSYLTRANSFERASE"/>
    <property type="match status" value="1"/>
</dbReference>
<dbReference type="Gene3D" id="1.10.1610.10">
    <property type="match status" value="1"/>
</dbReference>
<dbReference type="NCBIfam" id="NF004469">
    <property type="entry name" value="PRK05800.1"/>
    <property type="match status" value="1"/>
</dbReference>
<evidence type="ECO:0000256" key="2">
    <source>
        <dbReference type="ARBA" id="ARBA00005049"/>
    </source>
</evidence>
<dbReference type="NCBIfam" id="TIGR03160">
    <property type="entry name" value="cobT_DBIPRT"/>
    <property type="match status" value="1"/>
</dbReference>
<evidence type="ECO:0000313" key="12">
    <source>
        <dbReference type="EMBL" id="RAW14200.1"/>
    </source>
</evidence>
<feature type="compositionally biased region" description="Basic and acidic residues" evidence="11">
    <location>
        <begin position="209"/>
        <end position="218"/>
    </location>
</feature>
<comment type="catalytic activity">
    <reaction evidence="9">
        <text>5,6-dimethylbenzimidazole + nicotinate beta-D-ribonucleotide = alpha-ribazole 5'-phosphate + nicotinate + H(+)</text>
        <dbReference type="Rhea" id="RHEA:11196"/>
        <dbReference type="ChEBI" id="CHEBI:15378"/>
        <dbReference type="ChEBI" id="CHEBI:15890"/>
        <dbReference type="ChEBI" id="CHEBI:32544"/>
        <dbReference type="ChEBI" id="CHEBI:57502"/>
        <dbReference type="ChEBI" id="CHEBI:57918"/>
        <dbReference type="EC" id="2.4.2.21"/>
    </reaction>
</comment>
<dbReference type="GO" id="GO:0000166">
    <property type="term" value="F:nucleotide binding"/>
    <property type="evidence" value="ECO:0007669"/>
    <property type="project" value="InterPro"/>
</dbReference>
<organism evidence="12 13">
    <name type="scientific">Phytoactinopolyspora halophila</name>
    <dbReference type="NCBI Taxonomy" id="1981511"/>
    <lineage>
        <taxon>Bacteria</taxon>
        <taxon>Bacillati</taxon>
        <taxon>Actinomycetota</taxon>
        <taxon>Actinomycetes</taxon>
        <taxon>Jiangellales</taxon>
        <taxon>Jiangellaceae</taxon>
        <taxon>Phytoactinopolyspora</taxon>
    </lineage>
</organism>
<evidence type="ECO:0000256" key="11">
    <source>
        <dbReference type="SAM" id="MobiDB-lite"/>
    </source>
</evidence>
<evidence type="ECO:0000256" key="1">
    <source>
        <dbReference type="ARBA" id="ARBA00002197"/>
    </source>
</evidence>
<accession>A0A329QPD6</accession>
<evidence type="ECO:0000256" key="8">
    <source>
        <dbReference type="ARBA" id="ARBA00022679"/>
    </source>
</evidence>
<dbReference type="InterPro" id="IPR036087">
    <property type="entry name" value="Nict_dMeBzImd_PRibTrfase_sf"/>
</dbReference>
<comment type="function">
    <text evidence="1">Catalyzes the synthesis of alpha-ribazole-5'-phosphate from nicotinate mononucleotide (NAMN) and 5,6-dimethylbenzimidazole (DMB).</text>
</comment>
<evidence type="ECO:0000256" key="7">
    <source>
        <dbReference type="ARBA" id="ARBA00022676"/>
    </source>
</evidence>
<dbReference type="InterPro" id="IPR023195">
    <property type="entry name" value="Nict_dMeBzImd_PRibTrfase_N"/>
</dbReference>
<name>A0A329QPD6_9ACTN</name>
<dbReference type="GO" id="GO:0008939">
    <property type="term" value="F:nicotinate-nucleotide-dimethylbenzimidazole phosphoribosyltransferase activity"/>
    <property type="evidence" value="ECO:0007669"/>
    <property type="project" value="UniProtKB-UniRule"/>
</dbReference>
<dbReference type="Pfam" id="PF02277">
    <property type="entry name" value="DBI_PRT"/>
    <property type="match status" value="1"/>
</dbReference>
<evidence type="ECO:0000256" key="4">
    <source>
        <dbReference type="ARBA" id="ARBA00011991"/>
    </source>
</evidence>
<comment type="similarity">
    <text evidence="3">Belongs to the CobT family.</text>
</comment>
<dbReference type="GO" id="GO:0043752">
    <property type="term" value="F:adenosylcobinamide kinase activity"/>
    <property type="evidence" value="ECO:0007669"/>
    <property type="project" value="InterPro"/>
</dbReference>
<dbReference type="PANTHER" id="PTHR43463">
    <property type="entry name" value="NICOTINATE-NUCLEOTIDE--DIMETHYLBENZIMIDAZOLE PHOSPHORIBOSYLTRANSFERASE"/>
    <property type="match status" value="1"/>
</dbReference>
<evidence type="ECO:0000256" key="10">
    <source>
        <dbReference type="NCBIfam" id="TIGR03160"/>
    </source>
</evidence>
<keyword evidence="7 12" id="KW-0328">Glycosyltransferase</keyword>